<evidence type="ECO:0000256" key="2">
    <source>
        <dbReference type="SAM" id="Phobius"/>
    </source>
</evidence>
<accession>A0A5B9VWZ0</accession>
<name>A0A5B9VWZ0_9BACT</name>
<dbReference type="RefSeq" id="WP_148591535.1">
    <property type="nucleotide sequence ID" value="NZ_CP042997.1"/>
</dbReference>
<dbReference type="Proteomes" id="UP000324233">
    <property type="component" value="Chromosome"/>
</dbReference>
<feature type="transmembrane region" description="Helical" evidence="2">
    <location>
        <begin position="12"/>
        <end position="33"/>
    </location>
</feature>
<keyword evidence="2" id="KW-1133">Transmembrane helix</keyword>
<keyword evidence="2" id="KW-0812">Transmembrane</keyword>
<dbReference type="KEGG" id="agv:OJF2_08610"/>
<dbReference type="EMBL" id="CP042997">
    <property type="protein sequence ID" value="QEH32391.1"/>
    <property type="molecule type" value="Genomic_DNA"/>
</dbReference>
<evidence type="ECO:0000313" key="3">
    <source>
        <dbReference type="EMBL" id="QEH32391.1"/>
    </source>
</evidence>
<keyword evidence="4" id="KW-1185">Reference proteome</keyword>
<organism evidence="3 4">
    <name type="scientific">Aquisphaera giovannonii</name>
    <dbReference type="NCBI Taxonomy" id="406548"/>
    <lineage>
        <taxon>Bacteria</taxon>
        <taxon>Pseudomonadati</taxon>
        <taxon>Planctomycetota</taxon>
        <taxon>Planctomycetia</taxon>
        <taxon>Isosphaerales</taxon>
        <taxon>Isosphaeraceae</taxon>
        <taxon>Aquisphaera</taxon>
    </lineage>
</organism>
<feature type="region of interest" description="Disordered" evidence="1">
    <location>
        <begin position="43"/>
        <end position="66"/>
    </location>
</feature>
<dbReference type="AlphaFoldDB" id="A0A5B9VWZ0"/>
<proteinExistence type="predicted"/>
<gene>
    <name evidence="3" type="ORF">OJF2_08610</name>
</gene>
<protein>
    <submittedName>
        <fullName evidence="3">Uncharacterized protein</fullName>
    </submittedName>
</protein>
<keyword evidence="2" id="KW-0472">Membrane</keyword>
<sequence length="66" mass="6935">MLLAYFAPEVAMPVASVVATVTGFLLAGGRPVISWVARRLRGQKQAGPGDVPSNSENPAGRSNELR</sequence>
<evidence type="ECO:0000256" key="1">
    <source>
        <dbReference type="SAM" id="MobiDB-lite"/>
    </source>
</evidence>
<evidence type="ECO:0000313" key="4">
    <source>
        <dbReference type="Proteomes" id="UP000324233"/>
    </source>
</evidence>
<reference evidence="3 4" key="1">
    <citation type="submission" date="2019-08" db="EMBL/GenBank/DDBJ databases">
        <title>Deep-cultivation of Planctomycetes and their phenomic and genomic characterization uncovers novel biology.</title>
        <authorList>
            <person name="Wiegand S."/>
            <person name="Jogler M."/>
            <person name="Boedeker C."/>
            <person name="Pinto D."/>
            <person name="Vollmers J."/>
            <person name="Rivas-Marin E."/>
            <person name="Kohn T."/>
            <person name="Peeters S.H."/>
            <person name="Heuer A."/>
            <person name="Rast P."/>
            <person name="Oberbeckmann S."/>
            <person name="Bunk B."/>
            <person name="Jeske O."/>
            <person name="Meyerdierks A."/>
            <person name="Storesund J.E."/>
            <person name="Kallscheuer N."/>
            <person name="Luecker S."/>
            <person name="Lage O.M."/>
            <person name="Pohl T."/>
            <person name="Merkel B.J."/>
            <person name="Hornburger P."/>
            <person name="Mueller R.-W."/>
            <person name="Bruemmer F."/>
            <person name="Labrenz M."/>
            <person name="Spormann A.M."/>
            <person name="Op den Camp H."/>
            <person name="Overmann J."/>
            <person name="Amann R."/>
            <person name="Jetten M.S.M."/>
            <person name="Mascher T."/>
            <person name="Medema M.H."/>
            <person name="Devos D.P."/>
            <person name="Kaster A.-K."/>
            <person name="Ovreas L."/>
            <person name="Rohde M."/>
            <person name="Galperin M.Y."/>
            <person name="Jogler C."/>
        </authorList>
    </citation>
    <scope>NUCLEOTIDE SEQUENCE [LARGE SCALE GENOMIC DNA]</scope>
    <source>
        <strain evidence="3 4">OJF2</strain>
    </source>
</reference>